<dbReference type="RefSeq" id="WP_128706597.1">
    <property type="nucleotide sequence ID" value="NZ_RLII01000084.1"/>
</dbReference>
<dbReference type="OrthoDB" id="2081020at2"/>
<accession>A0A4Q0I0A2</accession>
<reference evidence="2" key="1">
    <citation type="submission" date="2018-11" db="EMBL/GenBank/DDBJ databases">
        <title>Genome sequencing of a novel mesophilic and cellulolytic organism within the genus Hungateiclostridium.</title>
        <authorList>
            <person name="Rettenmaier R."/>
            <person name="Liebl W."/>
            <person name="Zverlov V."/>
        </authorList>
    </citation>
    <scope>NUCLEOTIDE SEQUENCE [LARGE SCALE GENOMIC DNA]</scope>
    <source>
        <strain evidence="2">N2K1</strain>
    </source>
</reference>
<keyword evidence="2" id="KW-1185">Reference proteome</keyword>
<evidence type="ECO:0000313" key="1">
    <source>
        <dbReference type="EMBL" id="RXE57503.1"/>
    </source>
</evidence>
<gene>
    <name evidence="1" type="ORF">EFD62_17385</name>
</gene>
<protein>
    <submittedName>
        <fullName evidence="1">Uncharacterized protein</fullName>
    </submittedName>
</protein>
<dbReference type="AlphaFoldDB" id="A0A4Q0I0A2"/>
<evidence type="ECO:0000313" key="2">
    <source>
        <dbReference type="Proteomes" id="UP000289166"/>
    </source>
</evidence>
<name>A0A4Q0I0A2_9FIRM</name>
<proteinExistence type="predicted"/>
<organism evidence="1 2">
    <name type="scientific">Acetivibrio mesophilus</name>
    <dbReference type="NCBI Taxonomy" id="2487273"/>
    <lineage>
        <taxon>Bacteria</taxon>
        <taxon>Bacillati</taxon>
        <taxon>Bacillota</taxon>
        <taxon>Clostridia</taxon>
        <taxon>Eubacteriales</taxon>
        <taxon>Oscillospiraceae</taxon>
        <taxon>Acetivibrio</taxon>
    </lineage>
</organism>
<comment type="caution">
    <text evidence="1">The sequence shown here is derived from an EMBL/GenBank/DDBJ whole genome shotgun (WGS) entry which is preliminary data.</text>
</comment>
<sequence>MNEKNRNITCFLIGFHRILIVIRSNIRNPQNMSLLETISKYCISLQEESLTNFEIFKSEIIEVVNEQKEIKELLNNALNVYEVDPITDNLSEIYRYLSVISDSALEICTQLRQKSFDRAYDLVDAIHCLPQALVCKKQWDPRAYWKIYIRPYRERWDKQFLENQERKLFITSFFKFVGHDY</sequence>
<dbReference type="Proteomes" id="UP000289166">
    <property type="component" value="Unassembled WGS sequence"/>
</dbReference>
<dbReference type="EMBL" id="RLII01000084">
    <property type="protein sequence ID" value="RXE57503.1"/>
    <property type="molecule type" value="Genomic_DNA"/>
</dbReference>